<feature type="compositionally biased region" description="Basic and acidic residues" evidence="1">
    <location>
        <begin position="856"/>
        <end position="869"/>
    </location>
</feature>
<dbReference type="RefSeq" id="XP_048322357.1">
    <property type="nucleotide sequence ID" value="XM_048466400.2"/>
</dbReference>
<dbReference type="InterPro" id="IPR011989">
    <property type="entry name" value="ARM-like"/>
</dbReference>
<accession>A0ABM3I7Q0</accession>
<feature type="compositionally biased region" description="Basic and acidic residues" evidence="1">
    <location>
        <begin position="97"/>
        <end position="114"/>
    </location>
</feature>
<reference evidence="3" key="1">
    <citation type="submission" date="2025-08" db="UniProtKB">
        <authorList>
            <consortium name="RefSeq"/>
        </authorList>
    </citation>
    <scope>IDENTIFICATION</scope>
    <source>
        <tissue evidence="3">Seedling</tissue>
    </source>
</reference>
<dbReference type="InterPro" id="IPR024741">
    <property type="entry name" value="Condensin2_G2"/>
</dbReference>
<evidence type="ECO:0000256" key="1">
    <source>
        <dbReference type="SAM" id="MobiDB-lite"/>
    </source>
</evidence>
<feature type="compositionally biased region" description="Pro residues" evidence="1">
    <location>
        <begin position="73"/>
        <end position="85"/>
    </location>
</feature>
<dbReference type="SUPFAM" id="SSF48371">
    <property type="entry name" value="ARM repeat"/>
    <property type="match status" value="1"/>
</dbReference>
<protein>
    <submittedName>
        <fullName evidence="3">Uncharacterized protein LOC107424913</fullName>
    </submittedName>
</protein>
<feature type="region of interest" description="Disordered" evidence="1">
    <location>
        <begin position="67"/>
        <end position="114"/>
    </location>
</feature>
<dbReference type="Gene3D" id="1.25.10.10">
    <property type="entry name" value="Leucine-rich Repeat Variant"/>
    <property type="match status" value="1"/>
</dbReference>
<dbReference type="Pfam" id="PF12422">
    <property type="entry name" value="Condensin2nSMC"/>
    <property type="match status" value="1"/>
</dbReference>
<dbReference type="Proteomes" id="UP001652623">
    <property type="component" value="Chromosome 7"/>
</dbReference>
<gene>
    <name evidence="3" type="primary">LOC107424913</name>
</gene>
<dbReference type="PANTHER" id="PTHR16199:SF4">
    <property type="entry name" value="CONDENSIN-2 COMPLEX SUBUNIT G2"/>
    <property type="match status" value="1"/>
</dbReference>
<dbReference type="InterPro" id="IPR016024">
    <property type="entry name" value="ARM-type_fold"/>
</dbReference>
<sequence>MEKRLRSCIKSSAQEFLDSATKLAPKSSKPALKTLIYGVKPSSDLCSSLPLALNHSISRSIQSFRNLLDPETDPQPPESPPPHSPPTKRLRRSSRQPKTEVESSSDLKMEPDVDDEKHRVLQSLQIFACIARLCVSHPQSAFLALDLLPGVQALHESLILFESDLVLSSEIVNLCEEWWKEGLEGRESLISQSLPFLLSRSLTERKKQDIHRVYSLREAFNLFDFEDDSIEDLKVLLVRCVIAPLYIKTEEGRRFIAFTFGLSTQLLKELLAMIRSQIPFGRKSMLEAYGDILFRAWKTAEGESKDEIENGFLQSLIEGAIHASSVGFAASVRKVLGTFVNQRTNDGVEKLLFQLAEPVIFRSLQVANSNVRHNALHILLDLFPLEDPDSTKEVKDSLLDKQFYLLEKLLMDGCLDVRVVAVEGCCRVLHLFWEIIPSPTITKIIRIIFDDMSHDISYEVRLSTLNGIIYLFGNPESHEILKVLLPRLGHLILDNVLSIRLAMVDLLLLIRDIRNFQFNKVVKLDVLLSTLAADQPHVAQKITRLLMPSYFPSKTSIDEACNRCVTLIKRSPMAGARFCEFAVLEGASLKSLLELVRAFLSLILSTDKLDTECIDGLLVAASHLCSTLSCEPYYKNALKELLSGEKLKCLFASASSRRAQSCIVDIVSTICVADVAGLLDLCVDRVTNCTGLSQDVERQAEVRSVHKLLISCGGFDDMFESLTSLLQKIAYRCHIKFGIEMPKMNVSSAKRKRYKFSGKLSAPWKNVSGKKPSNFEDDYSVAVGIAWQINDMLKSEDTQKAILESQALESSFLALKFISEVSILQCTHSENMDVLPVLAYTALSLHMTLQNVSIRSSKDSGIKKNESSDSSKSSTKTVLEQTLSHILYCTEKLFGAGGSDRSGKSPSASQEANHKRTHCYKESNSVKADASSHDELIFTEPKSLSTTVKMLTAILKFMADATVMDFVFHNHEWCLKFASGYIRYVTSTLQQQPCGKINCKDEYVKDIMQCLKSSFTYAAKILRLALKDATEDSPPPPLAFDLANDLLDITLTELYLGSGYAERFVAAAKPWLPDLILALGSRNLLKQIDGAGTQMTTADCIKGHFPTWLLVLSKIELSELSEVGLGEDDDRISKPEEFLAFKKFLGMIVEMLKRNPSILDAVGEIFLIGSVVGLEGKDFGLVLGLVHFVCVKLFKRDDGDWGDIMLTSLQHIYLKIERQLEEENLEVGRENLESARALLEPVWMYHLYETGKVSMMEE</sequence>
<keyword evidence="2" id="KW-1185">Reference proteome</keyword>
<dbReference type="PANTHER" id="PTHR16199">
    <property type="entry name" value="CONDENSIN-2 COMPLEX SUBUNIT G2"/>
    <property type="match status" value="1"/>
</dbReference>
<organism evidence="2 3">
    <name type="scientific">Ziziphus jujuba</name>
    <name type="common">Chinese jujube</name>
    <name type="synonym">Ziziphus sativa</name>
    <dbReference type="NCBI Taxonomy" id="326968"/>
    <lineage>
        <taxon>Eukaryota</taxon>
        <taxon>Viridiplantae</taxon>
        <taxon>Streptophyta</taxon>
        <taxon>Embryophyta</taxon>
        <taxon>Tracheophyta</taxon>
        <taxon>Spermatophyta</taxon>
        <taxon>Magnoliopsida</taxon>
        <taxon>eudicotyledons</taxon>
        <taxon>Gunneridae</taxon>
        <taxon>Pentapetalae</taxon>
        <taxon>rosids</taxon>
        <taxon>fabids</taxon>
        <taxon>Rosales</taxon>
        <taxon>Rhamnaceae</taxon>
        <taxon>Paliureae</taxon>
        <taxon>Ziziphus</taxon>
    </lineage>
</organism>
<feature type="region of interest" description="Disordered" evidence="1">
    <location>
        <begin position="856"/>
        <end position="876"/>
    </location>
</feature>
<proteinExistence type="predicted"/>
<evidence type="ECO:0000313" key="3">
    <source>
        <dbReference type="RefSeq" id="XP_048322357.1"/>
    </source>
</evidence>
<feature type="compositionally biased region" description="Basic residues" evidence="1">
    <location>
        <begin position="86"/>
        <end position="95"/>
    </location>
</feature>
<evidence type="ECO:0000313" key="2">
    <source>
        <dbReference type="Proteomes" id="UP001652623"/>
    </source>
</evidence>
<dbReference type="GeneID" id="107424913"/>
<name>A0ABM3I7Q0_ZIZJJ</name>